<keyword evidence="4" id="KW-0963">Cytoplasm</keyword>
<evidence type="ECO:0000259" key="11">
    <source>
        <dbReference type="PROSITE" id="PS50011"/>
    </source>
</evidence>
<dbReference type="PROSITE" id="PS50195">
    <property type="entry name" value="PX"/>
    <property type="match status" value="1"/>
</dbReference>
<evidence type="ECO:0000256" key="5">
    <source>
        <dbReference type="ARBA" id="ARBA00023136"/>
    </source>
</evidence>
<comment type="function">
    <text evidence="7">Binds to and modulates brain Na,K-ATPase subunits ATP1B1 and ATP1B3 and may thereby participate in the regulation of electrical excitability and synaptic transmission. May not display kinase activity.</text>
</comment>
<keyword evidence="15" id="KW-1185">Reference proteome</keyword>
<dbReference type="SUPFAM" id="SSF64268">
    <property type="entry name" value="PX domain"/>
    <property type="match status" value="1"/>
</dbReference>
<feature type="domain" description="PX" evidence="12">
    <location>
        <begin position="13"/>
        <end position="124"/>
    </location>
</feature>
<dbReference type="GO" id="GO:0005886">
    <property type="term" value="C:plasma membrane"/>
    <property type="evidence" value="ECO:0007669"/>
    <property type="project" value="UniProtKB-SubCell"/>
</dbReference>
<dbReference type="OMA" id="FTQYAST"/>
<dbReference type="Gene3D" id="1.10.510.10">
    <property type="entry name" value="Transferase(Phosphotransferase) domain 1"/>
    <property type="match status" value="1"/>
</dbReference>
<evidence type="ECO:0000256" key="10">
    <source>
        <dbReference type="SAM" id="MobiDB-lite"/>
    </source>
</evidence>
<feature type="region of interest" description="Disordered" evidence="10">
    <location>
        <begin position="491"/>
        <end position="522"/>
    </location>
</feature>
<comment type="subcellular location">
    <subcellularLocation>
        <location evidence="1">Cell membrane</location>
        <topology evidence="1">Peripheral membrane protein</topology>
    </subcellularLocation>
    <subcellularLocation>
        <location evidence="2">Cytoplasm</location>
    </subcellularLocation>
</comment>
<gene>
    <name evidence="14" type="primary">Dana\GF11224</name>
    <name evidence="14" type="synonym">dana_GLEANR_11292</name>
    <name evidence="14" type="ORF">GF11224</name>
</gene>
<dbReference type="SUPFAM" id="SSF56112">
    <property type="entry name" value="Protein kinase-like (PK-like)"/>
    <property type="match status" value="1"/>
</dbReference>
<sequence>MAVFASRYERKLIDDTQELSCEITAVEEVDGHTEYLLRVQRGLSEENSWSVLRRYNDFDRLDKCLRISGIDLPLPRKRIFGNMRPDFVAERKQALQVYINAVLMNPILASSLPAKRFVDPESYSQSFHDHAVQNATLCLRTDTVWALGSSMGAIGWRLRKHYFKVTSKPPEKSSNKLLVKSGSQTHQTKHFASGSSNGSGHSIDAGTLEPGAEVVAEWLEYGPDKYVEEKEIGGILKSLMGLQHPHIEPVILACHTESGCLVIRKFHKHGTLKDTLCMATPKNPFLSKYGNPKGRTALSMKQVATYGKQILEALIFLHSKGYAYGHLHSGNIVIVDDCVKLLDIENHLLGVPAFYRPFFVQHSKIHAIETIDVYCFGHVLFEMAMGYPLQESVVRQITECPEALKCLLESILSKEACKAGLPTLEQLIGHRFFEQYASPEPPSAANAEKPYFKISLQAKELLRLAATKSENRLRDEQKSVKNQKRIVRVQELMSSEEEKRKSKQKAKLEHKQSKLKQQGSLQTNNGRLSLVAATATASAAAASSSTAMVGGLSAADSFNRSDSTPEEPTLAGLKSPPLTPAPHLATVYQQELPAVERQSSTPNMLAEDPEGGEGDETTRSALLESICKFNRGSLRKVRSND</sequence>
<dbReference type="InterPro" id="IPR001683">
    <property type="entry name" value="PX_dom"/>
</dbReference>
<dbReference type="OrthoDB" id="41200at2759"/>
<dbReference type="FunFam" id="1.10.510.10:FF:000830">
    <property type="entry name" value="PX domain-containing serine/threonine kinase"/>
    <property type="match status" value="1"/>
</dbReference>
<dbReference type="Proteomes" id="UP000007801">
    <property type="component" value="Unassembled WGS sequence"/>
</dbReference>
<dbReference type="EMBL" id="CH902619">
    <property type="protein sequence ID" value="EDV37825.1"/>
    <property type="molecule type" value="Genomic_DNA"/>
</dbReference>
<evidence type="ECO:0000256" key="7">
    <source>
        <dbReference type="ARBA" id="ARBA00054468"/>
    </source>
</evidence>
<evidence type="ECO:0000256" key="6">
    <source>
        <dbReference type="ARBA" id="ARBA00023203"/>
    </source>
</evidence>
<evidence type="ECO:0000256" key="2">
    <source>
        <dbReference type="ARBA" id="ARBA00004496"/>
    </source>
</evidence>
<feature type="region of interest" description="Disordered" evidence="10">
    <location>
        <begin position="593"/>
        <end position="620"/>
    </location>
</feature>
<dbReference type="Pfam" id="PF07714">
    <property type="entry name" value="PK_Tyr_Ser-Thr"/>
    <property type="match status" value="1"/>
</dbReference>
<evidence type="ECO:0000259" key="13">
    <source>
        <dbReference type="PROSITE" id="PS51082"/>
    </source>
</evidence>
<dbReference type="GO" id="GO:0045022">
    <property type="term" value="P:early endosome to late endosome transport"/>
    <property type="evidence" value="ECO:0007669"/>
    <property type="project" value="TreeGrafter"/>
</dbReference>
<keyword evidence="5" id="KW-0472">Membrane</keyword>
<organism evidence="14 15">
    <name type="scientific">Drosophila ananassae</name>
    <name type="common">Fruit fly</name>
    <dbReference type="NCBI Taxonomy" id="7217"/>
    <lineage>
        <taxon>Eukaryota</taxon>
        <taxon>Metazoa</taxon>
        <taxon>Ecdysozoa</taxon>
        <taxon>Arthropoda</taxon>
        <taxon>Hexapoda</taxon>
        <taxon>Insecta</taxon>
        <taxon>Pterygota</taxon>
        <taxon>Neoptera</taxon>
        <taxon>Endopterygota</taxon>
        <taxon>Diptera</taxon>
        <taxon>Brachycera</taxon>
        <taxon>Muscomorpha</taxon>
        <taxon>Ephydroidea</taxon>
        <taxon>Drosophilidae</taxon>
        <taxon>Drosophila</taxon>
        <taxon>Sophophora</taxon>
    </lineage>
</organism>
<dbReference type="InterPro" id="IPR000719">
    <property type="entry name" value="Prot_kinase_dom"/>
</dbReference>
<evidence type="ECO:0000256" key="3">
    <source>
        <dbReference type="ARBA" id="ARBA00022475"/>
    </source>
</evidence>
<dbReference type="eggNOG" id="KOG2101">
    <property type="taxonomic scope" value="Eukaryota"/>
</dbReference>
<dbReference type="Pfam" id="PF00787">
    <property type="entry name" value="PX"/>
    <property type="match status" value="1"/>
</dbReference>
<keyword evidence="3" id="KW-1003">Cell membrane</keyword>
<dbReference type="CDD" id="cd06871">
    <property type="entry name" value="PX_MONaKA"/>
    <property type="match status" value="1"/>
</dbReference>
<keyword evidence="6" id="KW-0009">Actin-binding</keyword>
<dbReference type="FunFam" id="3.30.1520.10:FF:000010">
    <property type="entry name" value="PX domain-containing protein kinase-like protein isoform X6"/>
    <property type="match status" value="1"/>
</dbReference>
<dbReference type="SMART" id="SM00312">
    <property type="entry name" value="PX"/>
    <property type="match status" value="1"/>
</dbReference>
<evidence type="ECO:0000259" key="12">
    <source>
        <dbReference type="PROSITE" id="PS50195"/>
    </source>
</evidence>
<protein>
    <recommendedName>
        <fullName evidence="8">PX domain-containing protein kinase-like protein</fullName>
    </recommendedName>
    <alternativeName>
        <fullName evidence="9">Modulator of Na,K-ATPase</fullName>
    </alternativeName>
</protein>
<evidence type="ECO:0000256" key="1">
    <source>
        <dbReference type="ARBA" id="ARBA00004202"/>
    </source>
</evidence>
<dbReference type="GO" id="GO:0043271">
    <property type="term" value="P:negative regulation of monoatomic ion transport"/>
    <property type="evidence" value="ECO:0007669"/>
    <property type="project" value="TreeGrafter"/>
</dbReference>
<dbReference type="Gene3D" id="3.30.1520.10">
    <property type="entry name" value="Phox-like domain"/>
    <property type="match status" value="1"/>
</dbReference>
<dbReference type="GO" id="GO:0006622">
    <property type="term" value="P:protein targeting to lysosome"/>
    <property type="evidence" value="ECO:0007669"/>
    <property type="project" value="TreeGrafter"/>
</dbReference>
<evidence type="ECO:0000313" key="14">
    <source>
        <dbReference type="EMBL" id="EDV37825.1"/>
    </source>
</evidence>
<dbReference type="GO" id="GO:0003779">
    <property type="term" value="F:actin binding"/>
    <property type="evidence" value="ECO:0007669"/>
    <property type="project" value="UniProtKB-KW"/>
</dbReference>
<dbReference type="GO" id="GO:0005770">
    <property type="term" value="C:late endosome"/>
    <property type="evidence" value="ECO:0007669"/>
    <property type="project" value="TreeGrafter"/>
</dbReference>
<dbReference type="STRING" id="7217.B3MGC2"/>
<dbReference type="InterPro" id="IPR001245">
    <property type="entry name" value="Ser-Thr/Tyr_kinase_cat_dom"/>
</dbReference>
<reference evidence="14 15" key="1">
    <citation type="journal article" date="2007" name="Nature">
        <title>Evolution of genes and genomes on the Drosophila phylogeny.</title>
        <authorList>
            <consortium name="Drosophila 12 Genomes Consortium"/>
            <person name="Clark A.G."/>
            <person name="Eisen M.B."/>
            <person name="Smith D.R."/>
            <person name="Bergman C.M."/>
            <person name="Oliver B."/>
            <person name="Markow T.A."/>
            <person name="Kaufman T.C."/>
            <person name="Kellis M."/>
            <person name="Gelbart W."/>
            <person name="Iyer V.N."/>
            <person name="Pollard D.A."/>
            <person name="Sackton T.B."/>
            <person name="Larracuente A.M."/>
            <person name="Singh N.D."/>
            <person name="Abad J.P."/>
            <person name="Abt D.N."/>
            <person name="Adryan B."/>
            <person name="Aguade M."/>
            <person name="Akashi H."/>
            <person name="Anderson W.W."/>
            <person name="Aquadro C.F."/>
            <person name="Ardell D.H."/>
            <person name="Arguello R."/>
            <person name="Artieri C.G."/>
            <person name="Barbash D.A."/>
            <person name="Barker D."/>
            <person name="Barsanti P."/>
            <person name="Batterham P."/>
            <person name="Batzoglou S."/>
            <person name="Begun D."/>
            <person name="Bhutkar A."/>
            <person name="Blanco E."/>
            <person name="Bosak S.A."/>
            <person name="Bradley R.K."/>
            <person name="Brand A.D."/>
            <person name="Brent M.R."/>
            <person name="Brooks A.N."/>
            <person name="Brown R.H."/>
            <person name="Butlin R.K."/>
            <person name="Caggese C."/>
            <person name="Calvi B.R."/>
            <person name="Bernardo de Carvalho A."/>
            <person name="Caspi A."/>
            <person name="Castrezana S."/>
            <person name="Celniker S.E."/>
            <person name="Chang J.L."/>
            <person name="Chapple C."/>
            <person name="Chatterji S."/>
            <person name="Chinwalla A."/>
            <person name="Civetta A."/>
            <person name="Clifton S.W."/>
            <person name="Comeron J.M."/>
            <person name="Costello J.C."/>
            <person name="Coyne J.A."/>
            <person name="Daub J."/>
            <person name="David R.G."/>
            <person name="Delcher A.L."/>
            <person name="Delehaunty K."/>
            <person name="Do C.B."/>
            <person name="Ebling H."/>
            <person name="Edwards K."/>
            <person name="Eickbush T."/>
            <person name="Evans J.D."/>
            <person name="Filipski A."/>
            <person name="Findeiss S."/>
            <person name="Freyhult E."/>
            <person name="Fulton L."/>
            <person name="Fulton R."/>
            <person name="Garcia A.C."/>
            <person name="Gardiner A."/>
            <person name="Garfield D.A."/>
            <person name="Garvin B.E."/>
            <person name="Gibson G."/>
            <person name="Gilbert D."/>
            <person name="Gnerre S."/>
            <person name="Godfrey J."/>
            <person name="Good R."/>
            <person name="Gotea V."/>
            <person name="Gravely B."/>
            <person name="Greenberg A.J."/>
            <person name="Griffiths-Jones S."/>
            <person name="Gross S."/>
            <person name="Guigo R."/>
            <person name="Gustafson E.A."/>
            <person name="Haerty W."/>
            <person name="Hahn M.W."/>
            <person name="Halligan D.L."/>
            <person name="Halpern A.L."/>
            <person name="Halter G.M."/>
            <person name="Han M.V."/>
            <person name="Heger A."/>
            <person name="Hillier L."/>
            <person name="Hinrichs A.S."/>
            <person name="Holmes I."/>
            <person name="Hoskins R.A."/>
            <person name="Hubisz M.J."/>
            <person name="Hultmark D."/>
            <person name="Huntley M.A."/>
            <person name="Jaffe D.B."/>
            <person name="Jagadeeshan S."/>
            <person name="Jeck W.R."/>
            <person name="Johnson J."/>
            <person name="Jones C.D."/>
            <person name="Jordan W.C."/>
            <person name="Karpen G.H."/>
            <person name="Kataoka E."/>
            <person name="Keightley P.D."/>
            <person name="Kheradpour P."/>
            <person name="Kirkness E.F."/>
            <person name="Koerich L.B."/>
            <person name="Kristiansen K."/>
            <person name="Kudrna D."/>
            <person name="Kulathinal R.J."/>
            <person name="Kumar S."/>
            <person name="Kwok R."/>
            <person name="Lander E."/>
            <person name="Langley C.H."/>
            <person name="Lapoint R."/>
            <person name="Lazzaro B.P."/>
            <person name="Lee S.J."/>
            <person name="Levesque L."/>
            <person name="Li R."/>
            <person name="Lin C.F."/>
            <person name="Lin M.F."/>
            <person name="Lindblad-Toh K."/>
            <person name="Llopart A."/>
            <person name="Long M."/>
            <person name="Low L."/>
            <person name="Lozovsky E."/>
            <person name="Lu J."/>
            <person name="Luo M."/>
            <person name="Machado C.A."/>
            <person name="Makalowski W."/>
            <person name="Marzo M."/>
            <person name="Matsuda M."/>
            <person name="Matzkin L."/>
            <person name="McAllister B."/>
            <person name="McBride C.S."/>
            <person name="McKernan B."/>
            <person name="McKernan K."/>
            <person name="Mendez-Lago M."/>
            <person name="Minx P."/>
            <person name="Mollenhauer M.U."/>
            <person name="Montooth K."/>
            <person name="Mount S.M."/>
            <person name="Mu X."/>
            <person name="Myers E."/>
            <person name="Negre B."/>
            <person name="Newfeld S."/>
            <person name="Nielsen R."/>
            <person name="Noor M.A."/>
            <person name="O'Grady P."/>
            <person name="Pachter L."/>
            <person name="Papaceit M."/>
            <person name="Parisi M.J."/>
            <person name="Parisi M."/>
            <person name="Parts L."/>
            <person name="Pedersen J.S."/>
            <person name="Pesole G."/>
            <person name="Phillippy A.M."/>
            <person name="Ponting C.P."/>
            <person name="Pop M."/>
            <person name="Porcelli D."/>
            <person name="Powell J.R."/>
            <person name="Prohaska S."/>
            <person name="Pruitt K."/>
            <person name="Puig M."/>
            <person name="Quesneville H."/>
            <person name="Ram K.R."/>
            <person name="Rand D."/>
            <person name="Rasmussen M.D."/>
            <person name="Reed L.K."/>
            <person name="Reenan R."/>
            <person name="Reily A."/>
            <person name="Remington K.A."/>
            <person name="Rieger T.T."/>
            <person name="Ritchie M.G."/>
            <person name="Robin C."/>
            <person name="Rogers Y.H."/>
            <person name="Rohde C."/>
            <person name="Rozas J."/>
            <person name="Rubenfield M.J."/>
            <person name="Ruiz A."/>
            <person name="Russo S."/>
            <person name="Salzberg S.L."/>
            <person name="Sanchez-Gracia A."/>
            <person name="Saranga D.J."/>
            <person name="Sato H."/>
            <person name="Schaeffer S.W."/>
            <person name="Schatz M.C."/>
            <person name="Schlenke T."/>
            <person name="Schwartz R."/>
            <person name="Segarra C."/>
            <person name="Singh R.S."/>
            <person name="Sirot L."/>
            <person name="Sirota M."/>
            <person name="Sisneros N.B."/>
            <person name="Smith C.D."/>
            <person name="Smith T.F."/>
            <person name="Spieth J."/>
            <person name="Stage D.E."/>
            <person name="Stark A."/>
            <person name="Stephan W."/>
            <person name="Strausberg R.L."/>
            <person name="Strempel S."/>
            <person name="Sturgill D."/>
            <person name="Sutton G."/>
            <person name="Sutton G.G."/>
            <person name="Tao W."/>
            <person name="Teichmann S."/>
            <person name="Tobari Y.N."/>
            <person name="Tomimura Y."/>
            <person name="Tsolas J.M."/>
            <person name="Valente V.L."/>
            <person name="Venter E."/>
            <person name="Venter J.C."/>
            <person name="Vicario S."/>
            <person name="Vieira F.G."/>
            <person name="Vilella A.J."/>
            <person name="Villasante A."/>
            <person name="Walenz B."/>
            <person name="Wang J."/>
            <person name="Wasserman M."/>
            <person name="Watts T."/>
            <person name="Wilson D."/>
            <person name="Wilson R.K."/>
            <person name="Wing R.A."/>
            <person name="Wolfner M.F."/>
            <person name="Wong A."/>
            <person name="Wong G.K."/>
            <person name="Wu C.I."/>
            <person name="Wu G."/>
            <person name="Yamamoto D."/>
            <person name="Yang H.P."/>
            <person name="Yang S.P."/>
            <person name="Yorke J.A."/>
            <person name="Yoshida K."/>
            <person name="Zdobnov E."/>
            <person name="Zhang P."/>
            <person name="Zhang Y."/>
            <person name="Zimin A.V."/>
            <person name="Baldwin J."/>
            <person name="Abdouelleil A."/>
            <person name="Abdulkadir J."/>
            <person name="Abebe A."/>
            <person name="Abera B."/>
            <person name="Abreu J."/>
            <person name="Acer S.C."/>
            <person name="Aftuck L."/>
            <person name="Alexander A."/>
            <person name="An P."/>
            <person name="Anderson E."/>
            <person name="Anderson S."/>
            <person name="Arachi H."/>
            <person name="Azer M."/>
            <person name="Bachantsang P."/>
            <person name="Barry A."/>
            <person name="Bayul T."/>
            <person name="Berlin A."/>
            <person name="Bessette D."/>
            <person name="Bloom T."/>
            <person name="Blye J."/>
            <person name="Boguslavskiy L."/>
            <person name="Bonnet C."/>
            <person name="Boukhgalter B."/>
            <person name="Bourzgui I."/>
            <person name="Brown A."/>
            <person name="Cahill P."/>
            <person name="Channer S."/>
            <person name="Cheshatsang Y."/>
            <person name="Chuda L."/>
            <person name="Citroen M."/>
            <person name="Collymore A."/>
            <person name="Cooke P."/>
            <person name="Costello M."/>
            <person name="D'Aco K."/>
            <person name="Daza R."/>
            <person name="De Haan G."/>
            <person name="DeGray S."/>
            <person name="DeMaso C."/>
            <person name="Dhargay N."/>
            <person name="Dooley K."/>
            <person name="Dooley E."/>
            <person name="Doricent M."/>
            <person name="Dorje P."/>
            <person name="Dorjee K."/>
            <person name="Dupes A."/>
            <person name="Elong R."/>
            <person name="Falk J."/>
            <person name="Farina A."/>
            <person name="Faro S."/>
            <person name="Ferguson D."/>
            <person name="Fisher S."/>
            <person name="Foley C.D."/>
            <person name="Franke A."/>
            <person name="Friedrich D."/>
            <person name="Gadbois L."/>
            <person name="Gearin G."/>
            <person name="Gearin C.R."/>
            <person name="Giannoukos G."/>
            <person name="Goode T."/>
            <person name="Graham J."/>
            <person name="Grandbois E."/>
            <person name="Grewal S."/>
            <person name="Gyaltsen K."/>
            <person name="Hafez N."/>
            <person name="Hagos B."/>
            <person name="Hall J."/>
            <person name="Henson C."/>
            <person name="Hollinger A."/>
            <person name="Honan T."/>
            <person name="Huard M.D."/>
            <person name="Hughes L."/>
            <person name="Hurhula B."/>
            <person name="Husby M.E."/>
            <person name="Kamat A."/>
            <person name="Kanga B."/>
            <person name="Kashin S."/>
            <person name="Khazanovich D."/>
            <person name="Kisner P."/>
            <person name="Lance K."/>
            <person name="Lara M."/>
            <person name="Lee W."/>
            <person name="Lennon N."/>
            <person name="Letendre F."/>
            <person name="LeVine R."/>
            <person name="Lipovsky A."/>
            <person name="Liu X."/>
            <person name="Liu J."/>
            <person name="Liu S."/>
            <person name="Lokyitsang T."/>
            <person name="Lokyitsang Y."/>
            <person name="Lubonja R."/>
            <person name="Lui A."/>
            <person name="MacDonald P."/>
            <person name="Magnisalis V."/>
            <person name="Maru K."/>
            <person name="Matthews C."/>
            <person name="McCusker W."/>
            <person name="McDonough S."/>
            <person name="Mehta T."/>
            <person name="Meldrim J."/>
            <person name="Meneus L."/>
            <person name="Mihai O."/>
            <person name="Mihalev A."/>
            <person name="Mihova T."/>
            <person name="Mittelman R."/>
            <person name="Mlenga V."/>
            <person name="Montmayeur A."/>
            <person name="Mulrain L."/>
            <person name="Navidi A."/>
            <person name="Naylor J."/>
            <person name="Negash T."/>
            <person name="Nguyen T."/>
            <person name="Nguyen N."/>
            <person name="Nicol R."/>
            <person name="Norbu C."/>
            <person name="Norbu N."/>
            <person name="Novod N."/>
            <person name="O'Neill B."/>
            <person name="Osman S."/>
            <person name="Markiewicz E."/>
            <person name="Oyono O.L."/>
            <person name="Patti C."/>
            <person name="Phunkhang P."/>
            <person name="Pierre F."/>
            <person name="Priest M."/>
            <person name="Raghuraman S."/>
            <person name="Rege F."/>
            <person name="Reyes R."/>
            <person name="Rise C."/>
            <person name="Rogov P."/>
            <person name="Ross K."/>
            <person name="Ryan E."/>
            <person name="Settipalli S."/>
            <person name="Shea T."/>
            <person name="Sherpa N."/>
            <person name="Shi L."/>
            <person name="Shih D."/>
            <person name="Sparrow T."/>
            <person name="Spaulding J."/>
            <person name="Stalker J."/>
            <person name="Stange-Thomann N."/>
            <person name="Stavropoulos S."/>
            <person name="Stone C."/>
            <person name="Strader C."/>
            <person name="Tesfaye S."/>
            <person name="Thomson T."/>
            <person name="Thoulutsang Y."/>
            <person name="Thoulutsang D."/>
            <person name="Topham K."/>
            <person name="Topping I."/>
            <person name="Tsamla T."/>
            <person name="Vassiliev H."/>
            <person name="Vo A."/>
            <person name="Wangchuk T."/>
            <person name="Wangdi T."/>
            <person name="Weiand M."/>
            <person name="Wilkinson J."/>
            <person name="Wilson A."/>
            <person name="Yadav S."/>
            <person name="Young G."/>
            <person name="Yu Q."/>
            <person name="Zembek L."/>
            <person name="Zhong D."/>
            <person name="Zimmer A."/>
            <person name="Zwirko Z."/>
            <person name="Jaffe D.B."/>
            <person name="Alvarez P."/>
            <person name="Brockman W."/>
            <person name="Butler J."/>
            <person name="Chin C."/>
            <person name="Gnerre S."/>
            <person name="Grabherr M."/>
            <person name="Kleber M."/>
            <person name="Mauceli E."/>
            <person name="MacCallum I."/>
        </authorList>
    </citation>
    <scope>NUCLEOTIDE SEQUENCE [LARGE SCALE GENOMIC DNA]</scope>
    <source>
        <strain evidence="15">Tucson 14024-0371.13</strain>
    </source>
</reference>
<feature type="domain" description="Protein kinase" evidence="11">
    <location>
        <begin position="185"/>
        <end position="486"/>
    </location>
</feature>
<accession>B3MGC2</accession>
<dbReference type="GO" id="GO:0005524">
    <property type="term" value="F:ATP binding"/>
    <property type="evidence" value="ECO:0007669"/>
    <property type="project" value="InterPro"/>
</dbReference>
<dbReference type="InterPro" id="IPR003124">
    <property type="entry name" value="WH2_dom"/>
</dbReference>
<dbReference type="GO" id="GO:0004672">
    <property type="term" value="F:protein kinase activity"/>
    <property type="evidence" value="ECO:0007669"/>
    <property type="project" value="InterPro"/>
</dbReference>
<feature type="compositionally biased region" description="Basic and acidic residues" evidence="10">
    <location>
        <begin position="496"/>
        <end position="512"/>
    </location>
</feature>
<dbReference type="HOGENOM" id="CLU_036868_0_0_1"/>
<evidence type="ECO:0000313" key="15">
    <source>
        <dbReference type="Proteomes" id="UP000007801"/>
    </source>
</evidence>
<dbReference type="InterPro" id="IPR051837">
    <property type="entry name" value="SortingNexin/PXDomain-PKLike"/>
</dbReference>
<dbReference type="InParanoid" id="B3MGC2"/>
<dbReference type="PROSITE" id="PS51082">
    <property type="entry name" value="WH2"/>
    <property type="match status" value="1"/>
</dbReference>
<dbReference type="SMR" id="B3MGC2"/>
<dbReference type="SMART" id="SM00220">
    <property type="entry name" value="S_TKc"/>
    <property type="match status" value="1"/>
</dbReference>
<feature type="domain" description="WH2" evidence="13">
    <location>
        <begin position="618"/>
        <end position="637"/>
    </location>
</feature>
<dbReference type="GO" id="GO:0035091">
    <property type="term" value="F:phosphatidylinositol binding"/>
    <property type="evidence" value="ECO:0007669"/>
    <property type="project" value="InterPro"/>
</dbReference>
<dbReference type="PANTHER" id="PTHR22999">
    <property type="entry name" value="PX SERINE/THREONINE KINASE PXK"/>
    <property type="match status" value="1"/>
</dbReference>
<dbReference type="PANTHER" id="PTHR22999:SF40">
    <property type="entry name" value="PX DOMAIN-CONTAINING PROTEIN KINASE-LIKE PROTEIN"/>
    <property type="match status" value="1"/>
</dbReference>
<dbReference type="FunCoup" id="B3MGC2">
    <property type="interactions" value="1195"/>
</dbReference>
<evidence type="ECO:0000256" key="9">
    <source>
        <dbReference type="ARBA" id="ARBA00076739"/>
    </source>
</evidence>
<dbReference type="InterPro" id="IPR011009">
    <property type="entry name" value="Kinase-like_dom_sf"/>
</dbReference>
<dbReference type="PhylomeDB" id="B3MGC2"/>
<feature type="region of interest" description="Disordered" evidence="10">
    <location>
        <begin position="167"/>
        <end position="206"/>
    </location>
</feature>
<dbReference type="GO" id="GO:0005769">
    <property type="term" value="C:early endosome"/>
    <property type="evidence" value="ECO:0007669"/>
    <property type="project" value="TreeGrafter"/>
</dbReference>
<dbReference type="GeneID" id="6494088"/>
<evidence type="ECO:0000256" key="4">
    <source>
        <dbReference type="ARBA" id="ARBA00022490"/>
    </source>
</evidence>
<name>B3MGC2_DROAN</name>
<evidence type="ECO:0000256" key="8">
    <source>
        <dbReference type="ARBA" id="ARBA00069935"/>
    </source>
</evidence>
<feature type="region of interest" description="Disordered" evidence="10">
    <location>
        <begin position="557"/>
        <end position="581"/>
    </location>
</feature>
<dbReference type="PROSITE" id="PS50011">
    <property type="entry name" value="PROTEIN_KINASE_DOM"/>
    <property type="match status" value="1"/>
</dbReference>
<dbReference type="InterPro" id="IPR036871">
    <property type="entry name" value="PX_dom_sf"/>
</dbReference>
<dbReference type="KEGG" id="dan:6494088"/>
<proteinExistence type="predicted"/>
<dbReference type="InterPro" id="IPR037903">
    <property type="entry name" value="MONaKA_PX"/>
</dbReference>
<dbReference type="GO" id="GO:0008333">
    <property type="term" value="P:endosome to lysosome transport"/>
    <property type="evidence" value="ECO:0007669"/>
    <property type="project" value="TreeGrafter"/>
</dbReference>
<dbReference type="AlphaFoldDB" id="B3MGC2"/>